<dbReference type="InterPro" id="IPR011004">
    <property type="entry name" value="Trimer_LpxA-like_sf"/>
</dbReference>
<dbReference type="Gene3D" id="3.90.550.10">
    <property type="entry name" value="Spore Coat Polysaccharide Biosynthesis Protein SpsA, Chain A"/>
    <property type="match status" value="1"/>
</dbReference>
<keyword evidence="7" id="KW-1185">Reference proteome</keyword>
<dbReference type="Pfam" id="PF00535">
    <property type="entry name" value="Glycos_transf_2"/>
    <property type="match status" value="1"/>
</dbReference>
<dbReference type="RefSeq" id="WP_190349784.1">
    <property type="nucleotide sequence ID" value="NZ_JACJPY010000008.1"/>
</dbReference>
<evidence type="ECO:0000256" key="1">
    <source>
        <dbReference type="ARBA" id="ARBA00006739"/>
    </source>
</evidence>
<evidence type="ECO:0000313" key="7">
    <source>
        <dbReference type="Proteomes" id="UP000631421"/>
    </source>
</evidence>
<feature type="domain" description="Glycosyltransferase 2-like" evidence="5">
    <location>
        <begin position="7"/>
        <end position="163"/>
    </location>
</feature>
<comment type="caution">
    <text evidence="6">The sequence shown here is derived from an EMBL/GenBank/DDBJ whole genome shotgun (WGS) entry which is preliminary data.</text>
</comment>
<keyword evidence="2" id="KW-0328">Glycosyltransferase</keyword>
<reference evidence="6" key="1">
    <citation type="journal article" date="2015" name="ISME J.">
        <title>Draft Genome Sequence of Streptomyces incarnatus NRRL8089, which Produces the Nucleoside Antibiotic Sinefungin.</title>
        <authorList>
            <person name="Oshima K."/>
            <person name="Hattori M."/>
            <person name="Shimizu H."/>
            <person name="Fukuda K."/>
            <person name="Nemoto M."/>
            <person name="Inagaki K."/>
            <person name="Tamura T."/>
        </authorList>
    </citation>
    <scope>NUCLEOTIDE SEQUENCE</scope>
    <source>
        <strain evidence="6">FACHB-1277</strain>
    </source>
</reference>
<gene>
    <name evidence="6" type="ORF">H6F44_04650</name>
</gene>
<evidence type="ECO:0000256" key="2">
    <source>
        <dbReference type="ARBA" id="ARBA00022676"/>
    </source>
</evidence>
<dbReference type="AlphaFoldDB" id="A0A926Z5B7"/>
<comment type="similarity">
    <text evidence="1">Belongs to the glycosyltransferase 2 family.</text>
</comment>
<dbReference type="SUPFAM" id="SSF53448">
    <property type="entry name" value="Nucleotide-diphospho-sugar transferases"/>
    <property type="match status" value="1"/>
</dbReference>
<dbReference type="InterPro" id="IPR001173">
    <property type="entry name" value="Glyco_trans_2-like"/>
</dbReference>
<proteinExistence type="inferred from homology"/>
<dbReference type="PROSITE" id="PS00101">
    <property type="entry name" value="HEXAPEP_TRANSFERASES"/>
    <property type="match status" value="1"/>
</dbReference>
<evidence type="ECO:0000256" key="3">
    <source>
        <dbReference type="ARBA" id="ARBA00022679"/>
    </source>
</evidence>
<protein>
    <submittedName>
        <fullName evidence="6">Glycosyltransferase</fullName>
    </submittedName>
</protein>
<dbReference type="Gene3D" id="2.160.10.10">
    <property type="entry name" value="Hexapeptide repeat proteins"/>
    <property type="match status" value="1"/>
</dbReference>
<dbReference type="PANTHER" id="PTHR43685">
    <property type="entry name" value="GLYCOSYLTRANSFERASE"/>
    <property type="match status" value="1"/>
</dbReference>
<dbReference type="InterPro" id="IPR018357">
    <property type="entry name" value="Hexapep_transf_CS"/>
</dbReference>
<dbReference type="CDD" id="cd04647">
    <property type="entry name" value="LbH_MAT_like"/>
    <property type="match status" value="1"/>
</dbReference>
<evidence type="ECO:0000259" key="5">
    <source>
        <dbReference type="Pfam" id="PF00535"/>
    </source>
</evidence>
<dbReference type="EMBL" id="JACJPY010000008">
    <property type="protein sequence ID" value="MBD2149418.1"/>
    <property type="molecule type" value="Genomic_DNA"/>
</dbReference>
<dbReference type="GO" id="GO:0031470">
    <property type="term" value="C:carboxysome"/>
    <property type="evidence" value="ECO:0007669"/>
    <property type="project" value="UniProtKB-ARBA"/>
</dbReference>
<dbReference type="InterPro" id="IPR029044">
    <property type="entry name" value="Nucleotide-diphossugar_trans"/>
</dbReference>
<organism evidence="6 7">
    <name type="scientific">Pseudanabaena cinerea FACHB-1277</name>
    <dbReference type="NCBI Taxonomy" id="2949581"/>
    <lineage>
        <taxon>Bacteria</taxon>
        <taxon>Bacillati</taxon>
        <taxon>Cyanobacteriota</taxon>
        <taxon>Cyanophyceae</taxon>
        <taxon>Pseudanabaenales</taxon>
        <taxon>Pseudanabaenaceae</taxon>
        <taxon>Pseudanabaena</taxon>
        <taxon>Pseudanabaena cinerea</taxon>
    </lineage>
</organism>
<evidence type="ECO:0000313" key="6">
    <source>
        <dbReference type="EMBL" id="MBD2149418.1"/>
    </source>
</evidence>
<sequence>MEDRVTWLIPVLNGMPYLPETLASIEAQTYKNWEVLVWDNGSTDGTLEELAKWIPDRLPGKIFTGEPHGVGGSLKRLVEECQTEFCARIDADDINFPERLEKQVAFLQAHPEVAILGSQMKYIDGNGNIQKPLYHVPTSHDDIVHTLLKTNCIGHPSIMFRRSAILQIGNYREIPNVEDYDLWLRLVVRFQFSNLKEPLVYYRVHQDGTTQVAIREKRISVLTDNCFSDNALPLFGCLQNEAKLLRERKHPMAITVLWQIARHLQKTQGGSLLARLRSASFISSSKALINPDDILSRLSLLAINLDKPEFYQDLRDILRTIVLKIPLLQQAISKFKLKKWIKNHRKINTEIHSSIKILGIDPPFKLIDISPNCQFSQNLTIKFAEFQWWEEPKLTFQSGVRIGSNVLIAVKRSISIGKDTSIGSDCSITSHLQDEHISELATKVNALVDAPVEIGDGVTIANKVTIFAGVKIGKGAVIESESVVCENIPAYEVWAGVPAKFIKMRPQ</sequence>
<dbReference type="PANTHER" id="PTHR43685:SF5">
    <property type="entry name" value="GLYCOSYLTRANSFERASE EPSE-RELATED"/>
    <property type="match status" value="1"/>
</dbReference>
<dbReference type="SUPFAM" id="SSF51161">
    <property type="entry name" value="Trimeric LpxA-like enzymes"/>
    <property type="match status" value="1"/>
</dbReference>
<dbReference type="GO" id="GO:0016757">
    <property type="term" value="F:glycosyltransferase activity"/>
    <property type="evidence" value="ECO:0007669"/>
    <property type="project" value="UniProtKB-KW"/>
</dbReference>
<evidence type="ECO:0000256" key="4">
    <source>
        <dbReference type="ARBA" id="ARBA00022737"/>
    </source>
</evidence>
<dbReference type="GO" id="GO:0043886">
    <property type="term" value="F:structural constituent of carboxysome shell"/>
    <property type="evidence" value="ECO:0007669"/>
    <property type="project" value="UniProtKB-ARBA"/>
</dbReference>
<dbReference type="InterPro" id="IPR050834">
    <property type="entry name" value="Glycosyltransf_2"/>
</dbReference>
<dbReference type="Proteomes" id="UP000631421">
    <property type="component" value="Unassembled WGS sequence"/>
</dbReference>
<keyword evidence="4" id="KW-0677">Repeat</keyword>
<name>A0A926Z5B7_9CYAN</name>
<reference evidence="6" key="2">
    <citation type="submission" date="2020-08" db="EMBL/GenBank/DDBJ databases">
        <authorList>
            <person name="Chen M."/>
            <person name="Teng W."/>
            <person name="Zhao L."/>
            <person name="Hu C."/>
            <person name="Zhou Y."/>
            <person name="Han B."/>
            <person name="Song L."/>
            <person name="Shu W."/>
        </authorList>
    </citation>
    <scope>NUCLEOTIDE SEQUENCE</scope>
    <source>
        <strain evidence="6">FACHB-1277</strain>
    </source>
</reference>
<accession>A0A926Z5B7</accession>
<keyword evidence="3" id="KW-0808">Transferase</keyword>